<accession>A0AAD5I8L1</accession>
<sequence>MFSSPYLYSLALFLSLSLIFLFLAPQILPLKHPLTISIADDLDDLALFHNATIAASTSSRSAAATKISHLSFSNPKPKIAFLFLTNSDLVFAPLWDSFFSGNENLFNIYVHADPSIDLNKNPPHKLFKNRFIPAKRTERSSPTLVSAARRLLANALLDDPLNLYFALLSQTCIPLHSFQYIYHSILGNSTWKLFNAFATQAKHQSFIEILSEDPNLQRRYDARGKNVMLPEVRFEDFRVGSQFFILAKRHALLVIKEKKLWRKFRLPCLDLNSCYPEEHYFPTLLSMEDPGGCSHYTMTRVNWTESVDGHPHTYRPAEKILAGLLEATDGHRTRCHFQRLKLHSVTECGENGSFAAAWCCRSCCELQFLLMGMRMMRWSPWPPLVSKKFEVLVVVRRLEGLNCVQFDEDKELVYVKKKKKRLVVEMKWMGQKAISLNSLRKKTVKKNCTEEGGFCGDGVVEWNEEFNSFCSFSGYTDGIFLPWEIAFTVFNGSTQGPKNNKVPVVGTASLNLAEYADLATEKELEIKVPLTVSVDNIHGPPSLCLSIRLMETRIAQEPTKTQQSSIMPLTFSPSSVDALPTEKYERSPVRAGLQKVKIFKDCVSSSRRTRKKYHQEEGSDGRSSVRSDDAECNFAFDTASLNDGAQEESDENSSFRKSFSYETLALANYVRDSCYTNTIMDPEDESWINYNSCKSDVENSTTPVFKLSLRQSVQRRIFPWRKSRLSFRSSKTKGEPLLKKESRDEGGDDIDFDRRQLSSSDESTFGWTKSEGSLTSRSSFSDFGDDNFAVGSWEKREVISRDGHMKLQAQVFFASIDQRSERAAGESACTALVAIIANWLHSNRDEMPIKSEFDSLIREGSLAWRNLCENEDYIRRFPDKHFDLETVLEAKIRPLCEVPEKSFIGFFHPEGLEGGDFNFLHGAMSFDSIWEEIVHYQTQSDNVDPLIYIISWNDHFFLLKVEQDAYYIIDTLGERLSEGCNQAYVLKFDKDTTICQLSKDTKLLDEKSASDNNKVEATTTHKETSAQEEVVVCRGKDSCKEYIKNFLAAIPIRELQDDIKKGLKASTPLHHRLQIEFHYTHLSQPVVDFPSREVAADDDA</sequence>
<evidence type="ECO:0000256" key="5">
    <source>
        <dbReference type="ARBA" id="ARBA00023180"/>
    </source>
</evidence>
<proteinExistence type="predicted"/>
<keyword evidence="3" id="KW-0808">Transferase</keyword>
<dbReference type="Pfam" id="PF02485">
    <property type="entry name" value="Branch"/>
    <property type="match status" value="1"/>
</dbReference>
<name>A0AAD5I8L1_ACENE</name>
<dbReference type="GO" id="GO:0016757">
    <property type="term" value="F:glycosyltransferase activity"/>
    <property type="evidence" value="ECO:0007669"/>
    <property type="project" value="UniProtKB-KW"/>
</dbReference>
<keyword evidence="9" id="KW-1185">Reference proteome</keyword>
<dbReference type="InterPro" id="IPR003406">
    <property type="entry name" value="Glyco_trans_14"/>
</dbReference>
<evidence type="ECO:0000256" key="6">
    <source>
        <dbReference type="SAM" id="MobiDB-lite"/>
    </source>
</evidence>
<evidence type="ECO:0000256" key="2">
    <source>
        <dbReference type="ARBA" id="ARBA00022676"/>
    </source>
</evidence>
<keyword evidence="4" id="KW-0472">Membrane</keyword>
<dbReference type="Proteomes" id="UP001064489">
    <property type="component" value="Chromosome 12"/>
</dbReference>
<dbReference type="GO" id="GO:0016020">
    <property type="term" value="C:membrane"/>
    <property type="evidence" value="ECO:0007669"/>
    <property type="project" value="UniProtKB-SubCell"/>
</dbReference>
<protein>
    <recommendedName>
        <fullName evidence="7">C2 NT-type domain-containing protein</fullName>
    </recommendedName>
</protein>
<evidence type="ECO:0000256" key="4">
    <source>
        <dbReference type="ARBA" id="ARBA00023136"/>
    </source>
</evidence>
<evidence type="ECO:0000313" key="9">
    <source>
        <dbReference type="Proteomes" id="UP001064489"/>
    </source>
</evidence>
<reference evidence="8" key="1">
    <citation type="journal article" date="2022" name="Plant J.">
        <title>Strategies of tolerance reflected in two North American maple genomes.</title>
        <authorList>
            <person name="McEvoy S.L."/>
            <person name="Sezen U.U."/>
            <person name="Trouern-Trend A."/>
            <person name="McMahon S.M."/>
            <person name="Schaberg P.G."/>
            <person name="Yang J."/>
            <person name="Wegrzyn J.L."/>
            <person name="Swenson N.G."/>
        </authorList>
    </citation>
    <scope>NUCLEOTIDE SEQUENCE</scope>
    <source>
        <strain evidence="8">91603</strain>
    </source>
</reference>
<evidence type="ECO:0000256" key="1">
    <source>
        <dbReference type="ARBA" id="ARBA00004606"/>
    </source>
</evidence>
<keyword evidence="5" id="KW-0325">Glycoprotein</keyword>
<dbReference type="AlphaFoldDB" id="A0AAD5I8L1"/>
<dbReference type="PANTHER" id="PTHR31182">
    <property type="entry name" value="C2 NT-TYPE DOMAIN-CONTAINING PROTEIN"/>
    <property type="match status" value="1"/>
</dbReference>
<dbReference type="Pfam" id="PF10358">
    <property type="entry name" value="NT-C2"/>
    <property type="match status" value="1"/>
</dbReference>
<dbReference type="InterPro" id="IPR019448">
    <property type="entry name" value="NT-C2"/>
</dbReference>
<evidence type="ECO:0000259" key="7">
    <source>
        <dbReference type="PROSITE" id="PS51840"/>
    </source>
</evidence>
<dbReference type="EMBL" id="JAJSOW010000107">
    <property type="protein sequence ID" value="KAI9156113.1"/>
    <property type="molecule type" value="Genomic_DNA"/>
</dbReference>
<feature type="region of interest" description="Disordered" evidence="6">
    <location>
        <begin position="731"/>
        <end position="754"/>
    </location>
</feature>
<evidence type="ECO:0000313" key="8">
    <source>
        <dbReference type="EMBL" id="KAI9156113.1"/>
    </source>
</evidence>
<organism evidence="8 9">
    <name type="scientific">Acer negundo</name>
    <name type="common">Box elder</name>
    <dbReference type="NCBI Taxonomy" id="4023"/>
    <lineage>
        <taxon>Eukaryota</taxon>
        <taxon>Viridiplantae</taxon>
        <taxon>Streptophyta</taxon>
        <taxon>Embryophyta</taxon>
        <taxon>Tracheophyta</taxon>
        <taxon>Spermatophyta</taxon>
        <taxon>Magnoliopsida</taxon>
        <taxon>eudicotyledons</taxon>
        <taxon>Gunneridae</taxon>
        <taxon>Pentapetalae</taxon>
        <taxon>rosids</taxon>
        <taxon>malvids</taxon>
        <taxon>Sapindales</taxon>
        <taxon>Sapindaceae</taxon>
        <taxon>Hippocastanoideae</taxon>
        <taxon>Acereae</taxon>
        <taxon>Acer</taxon>
    </lineage>
</organism>
<gene>
    <name evidence="8" type="ORF">LWI28_000758</name>
</gene>
<evidence type="ECO:0000256" key="3">
    <source>
        <dbReference type="ARBA" id="ARBA00022679"/>
    </source>
</evidence>
<dbReference type="PANTHER" id="PTHR31182:SF23">
    <property type="entry name" value="SPLICING FACTOR 3A SUBUNIT"/>
    <property type="match status" value="1"/>
</dbReference>
<keyword evidence="2" id="KW-0328">Glycosyltransferase</keyword>
<feature type="domain" description="C2 NT-type" evidence="7">
    <location>
        <begin position="379"/>
        <end position="551"/>
    </location>
</feature>
<reference evidence="8" key="2">
    <citation type="submission" date="2023-02" db="EMBL/GenBank/DDBJ databases">
        <authorList>
            <person name="Swenson N.G."/>
            <person name="Wegrzyn J.L."/>
            <person name="Mcevoy S.L."/>
        </authorList>
    </citation>
    <scope>NUCLEOTIDE SEQUENCE</scope>
    <source>
        <strain evidence="8">91603</strain>
        <tissue evidence="8">Leaf</tissue>
    </source>
</reference>
<comment type="caution">
    <text evidence="8">The sequence shown here is derived from an EMBL/GenBank/DDBJ whole genome shotgun (WGS) entry which is preliminary data.</text>
</comment>
<comment type="subcellular location">
    <subcellularLocation>
        <location evidence="1">Membrane</location>
        <topology evidence="1">Single-pass type II membrane protein</topology>
    </subcellularLocation>
</comment>
<dbReference type="PROSITE" id="PS51840">
    <property type="entry name" value="C2_NT"/>
    <property type="match status" value="1"/>
</dbReference>
<feature type="compositionally biased region" description="Basic and acidic residues" evidence="6">
    <location>
        <begin position="732"/>
        <end position="745"/>
    </location>
</feature>